<dbReference type="EMBL" id="CAJVPU010024850">
    <property type="protein sequence ID" value="CAG8693951.1"/>
    <property type="molecule type" value="Genomic_DNA"/>
</dbReference>
<evidence type="ECO:0000313" key="2">
    <source>
        <dbReference type="Proteomes" id="UP000789702"/>
    </source>
</evidence>
<gene>
    <name evidence="1" type="ORF">DHETER_LOCUS11400</name>
</gene>
<organism evidence="1 2">
    <name type="scientific">Dentiscutata heterogama</name>
    <dbReference type="NCBI Taxonomy" id="1316150"/>
    <lineage>
        <taxon>Eukaryota</taxon>
        <taxon>Fungi</taxon>
        <taxon>Fungi incertae sedis</taxon>
        <taxon>Mucoromycota</taxon>
        <taxon>Glomeromycotina</taxon>
        <taxon>Glomeromycetes</taxon>
        <taxon>Diversisporales</taxon>
        <taxon>Gigasporaceae</taxon>
        <taxon>Dentiscutata</taxon>
    </lineage>
</organism>
<dbReference type="Proteomes" id="UP000789702">
    <property type="component" value="Unassembled WGS sequence"/>
</dbReference>
<protein>
    <submittedName>
        <fullName evidence="1">7683_t:CDS:1</fullName>
    </submittedName>
</protein>
<name>A0ACA9P9L5_9GLOM</name>
<evidence type="ECO:0000313" key="1">
    <source>
        <dbReference type="EMBL" id="CAG8693951.1"/>
    </source>
</evidence>
<proteinExistence type="predicted"/>
<accession>A0ACA9P9L5</accession>
<reference evidence="1" key="1">
    <citation type="submission" date="2021-06" db="EMBL/GenBank/DDBJ databases">
        <authorList>
            <person name="Kallberg Y."/>
            <person name="Tangrot J."/>
            <person name="Rosling A."/>
        </authorList>
    </citation>
    <scope>NUCLEOTIDE SEQUENCE</scope>
    <source>
        <strain evidence="1">IL203A</strain>
    </source>
</reference>
<feature type="non-terminal residue" evidence="1">
    <location>
        <position position="1"/>
    </location>
</feature>
<comment type="caution">
    <text evidence="1">The sequence shown here is derived from an EMBL/GenBank/DDBJ whole genome shotgun (WGS) entry which is preliminary data.</text>
</comment>
<feature type="non-terminal residue" evidence="1">
    <location>
        <position position="43"/>
    </location>
</feature>
<keyword evidence="2" id="KW-1185">Reference proteome</keyword>
<sequence length="43" mass="4865">LLSTSVNIFAEVGLPWLQTTTLLDLYSRIFYQRASLPIGSYLC</sequence>